<dbReference type="InterPro" id="IPR036823">
    <property type="entry name" value="Ribosomal_uS7_dom_sf"/>
</dbReference>
<reference evidence="5 6" key="1">
    <citation type="submission" date="2024-02" db="EMBL/GenBank/DDBJ databases">
        <title>Chromosome-scale genome assembly of the rough periwinkle Littorina saxatilis.</title>
        <authorList>
            <person name="De Jode A."/>
            <person name="Faria R."/>
            <person name="Formenti G."/>
            <person name="Sims Y."/>
            <person name="Smith T.P."/>
            <person name="Tracey A."/>
            <person name="Wood J.M.D."/>
            <person name="Zagrodzka Z.B."/>
            <person name="Johannesson K."/>
            <person name="Butlin R.K."/>
            <person name="Leder E.H."/>
        </authorList>
    </citation>
    <scope>NUCLEOTIDE SEQUENCE [LARGE SCALE GENOMIC DNA]</scope>
    <source>
        <strain evidence="5">Snail1</strain>
        <tissue evidence="5">Muscle</tissue>
    </source>
</reference>
<dbReference type="CDD" id="cd14870">
    <property type="entry name" value="uS7_Mitochondria_Mammalian"/>
    <property type="match status" value="1"/>
</dbReference>
<name>A0AAN9BUX9_9CAEN</name>
<evidence type="ECO:0000256" key="2">
    <source>
        <dbReference type="ARBA" id="ARBA00022980"/>
    </source>
</evidence>
<accession>A0AAN9BUX9</accession>
<evidence type="ECO:0000313" key="5">
    <source>
        <dbReference type="EMBL" id="KAK7111794.1"/>
    </source>
</evidence>
<dbReference type="PIRSF" id="PIRSF002122">
    <property type="entry name" value="RPS7p_RPS7a_RPS5e_RPS7o"/>
    <property type="match status" value="1"/>
</dbReference>
<dbReference type="AlphaFoldDB" id="A0AAN9BUX9"/>
<protein>
    <recommendedName>
        <fullName evidence="4">Small ribosomal subunit protein uS7 domain-containing protein</fullName>
    </recommendedName>
</protein>
<keyword evidence="2" id="KW-0689">Ribosomal protein</keyword>
<gene>
    <name evidence="5" type="ORF">V1264_011369</name>
</gene>
<dbReference type="SUPFAM" id="SSF47973">
    <property type="entry name" value="Ribosomal protein S7"/>
    <property type="match status" value="1"/>
</dbReference>
<dbReference type="InterPro" id="IPR023798">
    <property type="entry name" value="Ribosomal_uS7_dom"/>
</dbReference>
<evidence type="ECO:0000256" key="3">
    <source>
        <dbReference type="ARBA" id="ARBA00023274"/>
    </source>
</evidence>
<comment type="caution">
    <text evidence="5">The sequence shown here is derived from an EMBL/GenBank/DDBJ whole genome shotgun (WGS) entry which is preliminary data.</text>
</comment>
<dbReference type="PANTHER" id="PTHR11205">
    <property type="entry name" value="RIBOSOMAL PROTEIN S7"/>
    <property type="match status" value="1"/>
</dbReference>
<dbReference type="Gene3D" id="1.10.455.10">
    <property type="entry name" value="Ribosomal protein S7 domain"/>
    <property type="match status" value="1"/>
</dbReference>
<dbReference type="GO" id="GO:1990904">
    <property type="term" value="C:ribonucleoprotein complex"/>
    <property type="evidence" value="ECO:0007669"/>
    <property type="project" value="UniProtKB-KW"/>
</dbReference>
<feature type="domain" description="Small ribosomal subunit protein uS7" evidence="4">
    <location>
        <begin position="73"/>
        <end position="225"/>
    </location>
</feature>
<sequence>MAAPCRSCASLLAKFQSLQLKKAVPLMKHVRTMSQYNPHFLEPTIDKEELKKPLEETDLRRFRSIKAAKTEQVFSVYYDPLMQKFINRVMKGGNKELTRDILERTFENIKHIQVEKYNKAATTEEKAKIECNPLTIFHQAVENCKPILITTKIVKGGVSYQVPMPCSSNHQLYKASKWLVESCRDKERKIPMHKKLAWEILEAYNNEGKSIRRKQELHRLCEANRAYAHFRW</sequence>
<evidence type="ECO:0000313" key="6">
    <source>
        <dbReference type="Proteomes" id="UP001374579"/>
    </source>
</evidence>
<evidence type="ECO:0000256" key="1">
    <source>
        <dbReference type="ARBA" id="ARBA00007151"/>
    </source>
</evidence>
<dbReference type="GO" id="GO:0006412">
    <property type="term" value="P:translation"/>
    <property type="evidence" value="ECO:0007669"/>
    <property type="project" value="InterPro"/>
</dbReference>
<dbReference type="EMBL" id="JBAMIC010000002">
    <property type="protein sequence ID" value="KAK7111794.1"/>
    <property type="molecule type" value="Genomic_DNA"/>
</dbReference>
<organism evidence="5 6">
    <name type="scientific">Littorina saxatilis</name>
    <dbReference type="NCBI Taxonomy" id="31220"/>
    <lineage>
        <taxon>Eukaryota</taxon>
        <taxon>Metazoa</taxon>
        <taxon>Spiralia</taxon>
        <taxon>Lophotrochozoa</taxon>
        <taxon>Mollusca</taxon>
        <taxon>Gastropoda</taxon>
        <taxon>Caenogastropoda</taxon>
        <taxon>Littorinimorpha</taxon>
        <taxon>Littorinoidea</taxon>
        <taxon>Littorinidae</taxon>
        <taxon>Littorina</taxon>
    </lineage>
</organism>
<comment type="similarity">
    <text evidence="1">Belongs to the universal ribosomal protein uS7 family.</text>
</comment>
<dbReference type="Proteomes" id="UP001374579">
    <property type="component" value="Unassembled WGS sequence"/>
</dbReference>
<proteinExistence type="inferred from homology"/>
<dbReference type="Pfam" id="PF00177">
    <property type="entry name" value="Ribosomal_S7"/>
    <property type="match status" value="1"/>
</dbReference>
<keyword evidence="6" id="KW-1185">Reference proteome</keyword>
<evidence type="ECO:0000259" key="4">
    <source>
        <dbReference type="Pfam" id="PF00177"/>
    </source>
</evidence>
<dbReference type="InterPro" id="IPR000235">
    <property type="entry name" value="Ribosomal_uS7"/>
</dbReference>
<keyword evidence="3" id="KW-0687">Ribonucleoprotein</keyword>
<dbReference type="GO" id="GO:0005840">
    <property type="term" value="C:ribosome"/>
    <property type="evidence" value="ECO:0007669"/>
    <property type="project" value="UniProtKB-KW"/>
</dbReference>